<keyword evidence="1" id="KW-0808">Transferase</keyword>
<dbReference type="InterPro" id="IPR029063">
    <property type="entry name" value="SAM-dependent_MTases_sf"/>
</dbReference>
<dbReference type="SUPFAM" id="SSF53335">
    <property type="entry name" value="S-adenosyl-L-methionine-dependent methyltransferases"/>
    <property type="match status" value="1"/>
</dbReference>
<accession>A0A8J7Z3T1</accession>
<gene>
    <name evidence="1" type="ORF">GS601_21895</name>
</gene>
<protein>
    <submittedName>
        <fullName evidence="1">SAM-dependent methyltransferase</fullName>
    </submittedName>
</protein>
<keyword evidence="2" id="KW-1185">Reference proteome</keyword>
<dbReference type="EMBL" id="WVIE01000045">
    <property type="protein sequence ID" value="NDJ19902.1"/>
    <property type="molecule type" value="Genomic_DNA"/>
</dbReference>
<reference evidence="1" key="1">
    <citation type="submission" date="2019-12" db="EMBL/GenBank/DDBJ databases">
        <title>High-Quality draft genome sequences of three cyanobacteria isolated from the limestone walls of the Old Cathedral of Coimbra.</title>
        <authorList>
            <person name="Tiago I."/>
            <person name="Soares F."/>
            <person name="Portugal A."/>
        </authorList>
    </citation>
    <scope>NUCLEOTIDE SEQUENCE</scope>
    <source>
        <strain evidence="1">A</strain>
    </source>
</reference>
<name>A0A8J7Z3T1_9CYAN</name>
<comment type="caution">
    <text evidence="1">The sequence shown here is derived from an EMBL/GenBank/DDBJ whole genome shotgun (WGS) entry which is preliminary data.</text>
</comment>
<dbReference type="Gene3D" id="3.40.50.150">
    <property type="entry name" value="Vaccinia Virus protein VP39"/>
    <property type="match status" value="1"/>
</dbReference>
<proteinExistence type="predicted"/>
<sequence length="248" mass="27579">MQSAASQVLCDPVPVYSKQDVFFCPEESHFYSYCLERLVFNRYSDADSIIEFGCGDGSPVINALMRSCFGGTIQGYELNPDAYQVACSRIAHLELDETYSVHNRSFFEADIPNAQCLIANPPYLPAPDNNICMPLLHGGSDGATITNRLLTLDCPNVMLLVSSYSNPVETIEHGLDQGYAIADFMLTPLPFGYYSSEPKVRNSIAKLRQNQQAFYSQNIYFLAGVLFTKQELCTTDLSNELIKVMTAL</sequence>
<dbReference type="Proteomes" id="UP000646053">
    <property type="component" value="Unassembled WGS sequence"/>
</dbReference>
<keyword evidence="1" id="KW-0489">Methyltransferase</keyword>
<dbReference type="GO" id="GO:0008168">
    <property type="term" value="F:methyltransferase activity"/>
    <property type="evidence" value="ECO:0007669"/>
    <property type="project" value="UniProtKB-KW"/>
</dbReference>
<dbReference type="AlphaFoldDB" id="A0A8J7Z3T1"/>
<evidence type="ECO:0000313" key="1">
    <source>
        <dbReference type="EMBL" id="NDJ19902.1"/>
    </source>
</evidence>
<dbReference type="GO" id="GO:0032259">
    <property type="term" value="P:methylation"/>
    <property type="evidence" value="ECO:0007669"/>
    <property type="project" value="UniProtKB-KW"/>
</dbReference>
<evidence type="ECO:0000313" key="2">
    <source>
        <dbReference type="Proteomes" id="UP000646053"/>
    </source>
</evidence>
<organism evidence="1 2">
    <name type="scientific">Myxacorys almedinensis A</name>
    <dbReference type="NCBI Taxonomy" id="2690445"/>
    <lineage>
        <taxon>Bacteria</taxon>
        <taxon>Bacillati</taxon>
        <taxon>Cyanobacteriota</taxon>
        <taxon>Cyanophyceae</taxon>
        <taxon>Leptolyngbyales</taxon>
        <taxon>Leptolyngbyaceae</taxon>
        <taxon>Myxacorys</taxon>
        <taxon>Myxacorys almedinensis</taxon>
    </lineage>
</organism>